<protein>
    <submittedName>
        <fullName evidence="4">Alpha/beta hydrolase</fullName>
    </submittedName>
</protein>
<dbReference type="Gene3D" id="3.40.50.1820">
    <property type="entry name" value="alpha/beta hydrolase"/>
    <property type="match status" value="1"/>
</dbReference>
<dbReference type="InterPro" id="IPR050300">
    <property type="entry name" value="GDXG_lipolytic_enzyme"/>
</dbReference>
<dbReference type="Proteomes" id="UP000297948">
    <property type="component" value="Unassembled WGS sequence"/>
</dbReference>
<dbReference type="EMBL" id="SRID01000091">
    <property type="protein sequence ID" value="TGB10696.1"/>
    <property type="molecule type" value="Genomic_DNA"/>
</dbReference>
<comment type="similarity">
    <text evidence="1">Belongs to the 'GDXG' lipolytic enzyme family.</text>
</comment>
<evidence type="ECO:0000259" key="3">
    <source>
        <dbReference type="Pfam" id="PF07859"/>
    </source>
</evidence>
<dbReference type="RefSeq" id="WP_135339094.1">
    <property type="nucleotide sequence ID" value="NZ_JBHLTX010000042.1"/>
</dbReference>
<dbReference type="Pfam" id="PF07859">
    <property type="entry name" value="Abhydrolase_3"/>
    <property type="match status" value="1"/>
</dbReference>
<keyword evidence="2 4" id="KW-0378">Hydrolase</keyword>
<evidence type="ECO:0000256" key="2">
    <source>
        <dbReference type="ARBA" id="ARBA00022801"/>
    </source>
</evidence>
<dbReference type="SUPFAM" id="SSF53474">
    <property type="entry name" value="alpha/beta-Hydrolases"/>
    <property type="match status" value="1"/>
</dbReference>
<gene>
    <name evidence="4" type="ORF">E4099_12545</name>
</gene>
<evidence type="ECO:0000256" key="1">
    <source>
        <dbReference type="ARBA" id="ARBA00010515"/>
    </source>
</evidence>
<dbReference type="PANTHER" id="PTHR48081:SF30">
    <property type="entry name" value="ACETYL-HYDROLASE LIPR-RELATED"/>
    <property type="match status" value="1"/>
</dbReference>
<dbReference type="PANTHER" id="PTHR48081">
    <property type="entry name" value="AB HYDROLASE SUPERFAMILY PROTEIN C4A8.06C"/>
    <property type="match status" value="1"/>
</dbReference>
<dbReference type="InterPro" id="IPR029058">
    <property type="entry name" value="AB_hydrolase_fold"/>
</dbReference>
<keyword evidence="5" id="KW-1185">Reference proteome</keyword>
<organism evidence="4 5">
    <name type="scientific">Streptomyces palmae</name>
    <dbReference type="NCBI Taxonomy" id="1701085"/>
    <lineage>
        <taxon>Bacteria</taxon>
        <taxon>Bacillati</taxon>
        <taxon>Actinomycetota</taxon>
        <taxon>Actinomycetes</taxon>
        <taxon>Kitasatosporales</taxon>
        <taxon>Streptomycetaceae</taxon>
        <taxon>Streptomyces</taxon>
    </lineage>
</organism>
<dbReference type="GO" id="GO:0004806">
    <property type="term" value="F:triacylglycerol lipase activity"/>
    <property type="evidence" value="ECO:0007669"/>
    <property type="project" value="TreeGrafter"/>
</dbReference>
<dbReference type="InterPro" id="IPR013094">
    <property type="entry name" value="AB_hydrolase_3"/>
</dbReference>
<proteinExistence type="inferred from homology"/>
<sequence length="299" mass="31132">MSKAQRATVDALMRQAPFDGSLPPEQLRKDFEAQMASGPAPTGVTVTPSVLGGRPALTVEPEGSPATGTIVYFHGGCWTFGSPAAVLRLTAALVRRTGVRAISVDYRLAPEHPFPAAVDDGLAAYRDLLDQGVPAERIVLAGESAGGGLSITTLLTARDAGLPMPAAAVAFSPGLDLTCSGESMTTKQDADPLFTRAELATVFTHYLAGQDPHQPLLSPALHADPTGLPPLLLQAGSNEVLLDDSTRFAVRAAAAGVDVQLDITADVPHVFQTFEGMLDEADAALDRAARFITTALARA</sequence>
<feature type="domain" description="Alpha/beta hydrolase fold-3" evidence="3">
    <location>
        <begin position="70"/>
        <end position="272"/>
    </location>
</feature>
<accession>A0A4Z0H7Q6</accession>
<comment type="caution">
    <text evidence="4">The sequence shown here is derived from an EMBL/GenBank/DDBJ whole genome shotgun (WGS) entry which is preliminary data.</text>
</comment>
<dbReference type="OrthoDB" id="128186at2"/>
<dbReference type="AlphaFoldDB" id="A0A4Z0H7Q6"/>
<evidence type="ECO:0000313" key="4">
    <source>
        <dbReference type="EMBL" id="TGB10696.1"/>
    </source>
</evidence>
<reference evidence="4 5" key="1">
    <citation type="submission" date="2019-03" db="EMBL/GenBank/DDBJ databases">
        <authorList>
            <person name="Gonzalez-Pimentel J.L."/>
        </authorList>
    </citation>
    <scope>NUCLEOTIDE SEQUENCE [LARGE SCALE GENOMIC DNA]</scope>
    <source>
        <strain evidence="4 5">JCM 31289</strain>
    </source>
</reference>
<name>A0A4Z0H7Q6_9ACTN</name>
<evidence type="ECO:0000313" key="5">
    <source>
        <dbReference type="Proteomes" id="UP000297948"/>
    </source>
</evidence>